<dbReference type="PANTHER" id="PTHR30595">
    <property type="entry name" value="GLPR-RELATED TRANSCRIPTIONAL REPRESSOR"/>
    <property type="match status" value="1"/>
</dbReference>
<organism evidence="2 3">
    <name type="scientific">Nibrella viscosa</name>
    <dbReference type="NCBI Taxonomy" id="1084524"/>
    <lineage>
        <taxon>Bacteria</taxon>
        <taxon>Pseudomonadati</taxon>
        <taxon>Bacteroidota</taxon>
        <taxon>Cytophagia</taxon>
        <taxon>Cytophagales</taxon>
        <taxon>Spirosomataceae</taxon>
        <taxon>Nibrella</taxon>
    </lineage>
</organism>
<dbReference type="PANTHER" id="PTHR30595:SF6">
    <property type="entry name" value="SCHLAFEN ALBA-2 DOMAIN-CONTAINING PROTEIN"/>
    <property type="match status" value="1"/>
</dbReference>
<dbReference type="InterPro" id="IPR007421">
    <property type="entry name" value="Schlafen_AlbA_2_dom"/>
</dbReference>
<dbReference type="Gene3D" id="1.10.10.10">
    <property type="entry name" value="Winged helix-like DNA-binding domain superfamily/Winged helix DNA-binding domain"/>
    <property type="match status" value="1"/>
</dbReference>
<dbReference type="InterPro" id="IPR036388">
    <property type="entry name" value="WH-like_DNA-bd_sf"/>
</dbReference>
<comment type="caution">
    <text evidence="2">The sequence shown here is derived from an EMBL/GenBank/DDBJ whole genome shotgun (WGS) entry which is preliminary data.</text>
</comment>
<dbReference type="Pfam" id="PF04326">
    <property type="entry name" value="SLFN_AlbA_2"/>
    <property type="match status" value="1"/>
</dbReference>
<reference evidence="3" key="1">
    <citation type="journal article" date="2019" name="Int. J. Syst. Evol. Microbiol.">
        <title>The Global Catalogue of Microorganisms (GCM) 10K type strain sequencing project: providing services to taxonomists for standard genome sequencing and annotation.</title>
        <authorList>
            <consortium name="The Broad Institute Genomics Platform"/>
            <consortium name="The Broad Institute Genome Sequencing Center for Infectious Disease"/>
            <person name="Wu L."/>
            <person name="Ma J."/>
        </authorList>
    </citation>
    <scope>NUCLEOTIDE SEQUENCE [LARGE SCALE GENOMIC DNA]</scope>
    <source>
        <strain evidence="3">JCM 17925</strain>
    </source>
</reference>
<accession>A0ABP8KIE6</accession>
<dbReference type="InterPro" id="IPR038461">
    <property type="entry name" value="Schlafen_AlbA_2_dom_sf"/>
</dbReference>
<dbReference type="InterPro" id="IPR011991">
    <property type="entry name" value="ArsR-like_HTH"/>
</dbReference>
<dbReference type="CDD" id="cd00090">
    <property type="entry name" value="HTH_ARSR"/>
    <property type="match status" value="1"/>
</dbReference>
<proteinExistence type="predicted"/>
<dbReference type="EMBL" id="BAABHB010000004">
    <property type="protein sequence ID" value="GAA4407022.1"/>
    <property type="molecule type" value="Genomic_DNA"/>
</dbReference>
<evidence type="ECO:0000313" key="3">
    <source>
        <dbReference type="Proteomes" id="UP001500936"/>
    </source>
</evidence>
<dbReference type="RefSeq" id="WP_345267974.1">
    <property type="nucleotide sequence ID" value="NZ_BAABHB010000004.1"/>
</dbReference>
<evidence type="ECO:0000313" key="2">
    <source>
        <dbReference type="EMBL" id="GAA4407022.1"/>
    </source>
</evidence>
<sequence length="286" mass="31733">MPRHQLADLLQQGEGIQLEFKSAAQGLPRNAIETVAAFLNREGGTLLLGIADNGTVEGLELEKANQLCKDLVALANNPNNLHSAHVARLVIEPTEVVLENANRSYHSGPIDPNNFTPYPKNPNIANVFREIGLMDRLGSGVRNVTQYIPHYAQGTVQFIEGDIFRTIVPVPVYQTVIEPAGVVRADVPVNVPDYPVNFPVNFPVTAPIRRRLVKILYDVQFGFRRTAADWARELDVTERTVKNDLKTLRDADLIVFEGADKTGQYMLTEAGRSLLQQTITKDSKIQ</sequence>
<name>A0ABP8KIE6_9BACT</name>
<keyword evidence="3" id="KW-1185">Reference proteome</keyword>
<dbReference type="Proteomes" id="UP001500936">
    <property type="component" value="Unassembled WGS sequence"/>
</dbReference>
<gene>
    <name evidence="2" type="ORF">GCM10023187_27160</name>
</gene>
<evidence type="ECO:0000259" key="1">
    <source>
        <dbReference type="Pfam" id="PF04326"/>
    </source>
</evidence>
<dbReference type="SUPFAM" id="SSF46785">
    <property type="entry name" value="Winged helix' DNA-binding domain"/>
    <property type="match status" value="1"/>
</dbReference>
<protein>
    <recommendedName>
        <fullName evidence="1">Schlafen AlbA-2 domain-containing protein</fullName>
    </recommendedName>
</protein>
<dbReference type="InterPro" id="IPR036390">
    <property type="entry name" value="WH_DNA-bd_sf"/>
</dbReference>
<feature type="domain" description="Schlafen AlbA-2" evidence="1">
    <location>
        <begin position="14"/>
        <end position="70"/>
    </location>
</feature>
<dbReference type="Gene3D" id="3.30.950.30">
    <property type="entry name" value="Schlafen, AAA domain"/>
    <property type="match status" value="1"/>
</dbReference>